<sequence>MLGLRDSVFSGWGHDSHPDLPRGTPDCFYPLPGKSCDLTDLIIEHHSEFAADVRPPLSGGQAGHRTNSLPGGSTQQAWMVSATSSHAHSADTHMQAFYNTQDVVDLATEFLRADLERFGYPEMVCGGCLSLSKTNGKAGGFEGVTRRI</sequence>
<name>A0A7S1X3R6_9CHLO</name>
<proteinExistence type="predicted"/>
<protein>
    <submittedName>
        <fullName evidence="2">Uncharacterized protein</fullName>
    </submittedName>
</protein>
<dbReference type="EMBL" id="HBGG01019709">
    <property type="protein sequence ID" value="CAD9207975.1"/>
    <property type="molecule type" value="Transcribed_RNA"/>
</dbReference>
<gene>
    <name evidence="2" type="ORF">TCHU04912_LOCUS10211</name>
</gene>
<accession>A0A7S1X3R6</accession>
<evidence type="ECO:0000256" key="1">
    <source>
        <dbReference type="SAM" id="MobiDB-lite"/>
    </source>
</evidence>
<feature type="region of interest" description="Disordered" evidence="1">
    <location>
        <begin position="53"/>
        <end position="74"/>
    </location>
</feature>
<evidence type="ECO:0000313" key="2">
    <source>
        <dbReference type="EMBL" id="CAD9207975.1"/>
    </source>
</evidence>
<dbReference type="AlphaFoldDB" id="A0A7S1X3R6"/>
<organism evidence="2">
    <name type="scientific">Tetraselmis chuii</name>
    <dbReference type="NCBI Taxonomy" id="63592"/>
    <lineage>
        <taxon>Eukaryota</taxon>
        <taxon>Viridiplantae</taxon>
        <taxon>Chlorophyta</taxon>
        <taxon>core chlorophytes</taxon>
        <taxon>Chlorodendrophyceae</taxon>
        <taxon>Chlorodendrales</taxon>
        <taxon>Chlorodendraceae</taxon>
        <taxon>Tetraselmis</taxon>
    </lineage>
</organism>
<reference evidence="2" key="1">
    <citation type="submission" date="2021-01" db="EMBL/GenBank/DDBJ databases">
        <authorList>
            <person name="Corre E."/>
            <person name="Pelletier E."/>
            <person name="Niang G."/>
            <person name="Scheremetjew M."/>
            <person name="Finn R."/>
            <person name="Kale V."/>
            <person name="Holt S."/>
            <person name="Cochrane G."/>
            <person name="Meng A."/>
            <person name="Brown T."/>
            <person name="Cohen L."/>
        </authorList>
    </citation>
    <scope>NUCLEOTIDE SEQUENCE</scope>
    <source>
        <strain evidence="2">PLY429</strain>
    </source>
</reference>
<feature type="compositionally biased region" description="Polar residues" evidence="1">
    <location>
        <begin position="64"/>
        <end position="74"/>
    </location>
</feature>